<evidence type="ECO:0000313" key="2">
    <source>
        <dbReference type="EMBL" id="RYP04384.1"/>
    </source>
</evidence>
<reference evidence="2 3" key="1">
    <citation type="submission" date="2018-06" db="EMBL/GenBank/DDBJ databases">
        <title>Complete Genomes of Monosporascus.</title>
        <authorList>
            <person name="Robinson A.J."/>
            <person name="Natvig D.O."/>
        </authorList>
    </citation>
    <scope>NUCLEOTIDE SEQUENCE [LARGE SCALE GENOMIC DNA]</scope>
    <source>
        <strain evidence="2 3">CBS 110550</strain>
    </source>
</reference>
<name>A0A4Q4TF72_9PEZI</name>
<dbReference type="InterPro" id="IPR008030">
    <property type="entry name" value="NmrA-like"/>
</dbReference>
<dbReference type="STRING" id="155417.A0A4Q4TF72"/>
<dbReference type="InterPro" id="IPR036291">
    <property type="entry name" value="NAD(P)-bd_dom_sf"/>
</dbReference>
<accession>A0A4Q4TF72</accession>
<sequence>MSLPTDQKTLTVGEVISSPSHTGAQHDPHPQPKPKILALARNATPPKTQALATADPALDLHVIEGYTPDPDPIFAAHPEIDAAERAGVKRFVFSSVDRGGDECSWENPVPHFAEKCHIEAYLYLACEGGTRWEDLAAGGRLREPLRYDAGRHAAAAREPAGREALRRGGAARSLVSFFPLVMGVGYAEWHSGFKDELTKQ</sequence>
<dbReference type="AlphaFoldDB" id="A0A4Q4TF72"/>
<dbReference type="Proteomes" id="UP000293360">
    <property type="component" value="Unassembled WGS sequence"/>
</dbReference>
<evidence type="ECO:0000313" key="3">
    <source>
        <dbReference type="Proteomes" id="UP000293360"/>
    </source>
</evidence>
<feature type="domain" description="NmrA-like" evidence="1">
    <location>
        <begin position="80"/>
        <end position="122"/>
    </location>
</feature>
<comment type="caution">
    <text evidence="2">The sequence shown here is derived from an EMBL/GenBank/DDBJ whole genome shotgun (WGS) entry which is preliminary data.</text>
</comment>
<dbReference type="EMBL" id="QJNU01000212">
    <property type="protein sequence ID" value="RYP04384.1"/>
    <property type="molecule type" value="Genomic_DNA"/>
</dbReference>
<dbReference type="OrthoDB" id="4730134at2759"/>
<keyword evidence="3" id="KW-1185">Reference proteome</keyword>
<protein>
    <recommendedName>
        <fullName evidence="1">NmrA-like domain-containing protein</fullName>
    </recommendedName>
</protein>
<gene>
    <name evidence="2" type="ORF">DL764_004478</name>
</gene>
<dbReference type="Gene3D" id="3.40.50.720">
    <property type="entry name" value="NAD(P)-binding Rossmann-like Domain"/>
    <property type="match status" value="1"/>
</dbReference>
<dbReference type="Pfam" id="PF05368">
    <property type="entry name" value="NmrA"/>
    <property type="match status" value="1"/>
</dbReference>
<dbReference type="SUPFAM" id="SSF51735">
    <property type="entry name" value="NAD(P)-binding Rossmann-fold domains"/>
    <property type="match status" value="1"/>
</dbReference>
<proteinExistence type="predicted"/>
<organism evidence="2 3">
    <name type="scientific">Monosporascus ibericus</name>
    <dbReference type="NCBI Taxonomy" id="155417"/>
    <lineage>
        <taxon>Eukaryota</taxon>
        <taxon>Fungi</taxon>
        <taxon>Dikarya</taxon>
        <taxon>Ascomycota</taxon>
        <taxon>Pezizomycotina</taxon>
        <taxon>Sordariomycetes</taxon>
        <taxon>Xylariomycetidae</taxon>
        <taxon>Xylariales</taxon>
        <taxon>Xylariales incertae sedis</taxon>
        <taxon>Monosporascus</taxon>
    </lineage>
</organism>
<evidence type="ECO:0000259" key="1">
    <source>
        <dbReference type="Pfam" id="PF05368"/>
    </source>
</evidence>